<accession>A0AAD5QZG1</accession>
<reference evidence="1" key="1">
    <citation type="submission" date="2021-06" db="EMBL/GenBank/DDBJ databases">
        <title>Parelaphostrongylus tenuis whole genome reference sequence.</title>
        <authorList>
            <person name="Garwood T.J."/>
            <person name="Larsen P.A."/>
            <person name="Fountain-Jones N.M."/>
            <person name="Garbe J.R."/>
            <person name="Macchietto M.G."/>
            <person name="Kania S.A."/>
            <person name="Gerhold R.W."/>
            <person name="Richards J.E."/>
            <person name="Wolf T.M."/>
        </authorList>
    </citation>
    <scope>NUCLEOTIDE SEQUENCE</scope>
    <source>
        <strain evidence="1">MNPRO001-30</strain>
        <tissue evidence="1">Meninges</tissue>
    </source>
</reference>
<comment type="caution">
    <text evidence="1">The sequence shown here is derived from an EMBL/GenBank/DDBJ whole genome shotgun (WGS) entry which is preliminary data.</text>
</comment>
<protein>
    <submittedName>
        <fullName evidence="1">Uncharacterized protein</fullName>
    </submittedName>
</protein>
<proteinExistence type="predicted"/>
<dbReference type="AlphaFoldDB" id="A0AAD5QZG1"/>
<organism evidence="1 2">
    <name type="scientific">Parelaphostrongylus tenuis</name>
    <name type="common">Meningeal worm</name>
    <dbReference type="NCBI Taxonomy" id="148309"/>
    <lineage>
        <taxon>Eukaryota</taxon>
        <taxon>Metazoa</taxon>
        <taxon>Ecdysozoa</taxon>
        <taxon>Nematoda</taxon>
        <taxon>Chromadorea</taxon>
        <taxon>Rhabditida</taxon>
        <taxon>Rhabditina</taxon>
        <taxon>Rhabditomorpha</taxon>
        <taxon>Strongyloidea</taxon>
        <taxon>Metastrongylidae</taxon>
        <taxon>Parelaphostrongylus</taxon>
    </lineage>
</organism>
<evidence type="ECO:0000313" key="2">
    <source>
        <dbReference type="Proteomes" id="UP001196413"/>
    </source>
</evidence>
<keyword evidence="2" id="KW-1185">Reference proteome</keyword>
<evidence type="ECO:0000313" key="1">
    <source>
        <dbReference type="EMBL" id="KAJ1366618.1"/>
    </source>
</evidence>
<sequence length="68" mass="7887">MDQSLLRAQTPNSQFLLSYEVEIDYVHHTFLKKVTPTVFDSSSHKETPIQASYEAIERFKRIETIPSS</sequence>
<dbReference type="EMBL" id="JAHQIW010005597">
    <property type="protein sequence ID" value="KAJ1366618.1"/>
    <property type="molecule type" value="Genomic_DNA"/>
</dbReference>
<name>A0AAD5QZG1_PARTN</name>
<dbReference type="Proteomes" id="UP001196413">
    <property type="component" value="Unassembled WGS sequence"/>
</dbReference>
<gene>
    <name evidence="1" type="ORF">KIN20_027313</name>
</gene>